<comment type="caution">
    <text evidence="3">The sequence shown here is derived from an EMBL/GenBank/DDBJ whole genome shotgun (WGS) entry which is preliminary data.</text>
</comment>
<dbReference type="GO" id="GO:0006270">
    <property type="term" value="P:DNA replication initiation"/>
    <property type="evidence" value="ECO:0007669"/>
    <property type="project" value="TreeGrafter"/>
</dbReference>
<dbReference type="GO" id="GO:0003688">
    <property type="term" value="F:DNA replication origin binding"/>
    <property type="evidence" value="ECO:0007669"/>
    <property type="project" value="TreeGrafter"/>
</dbReference>
<dbReference type="PANTHER" id="PTHR30050:SF5">
    <property type="entry name" value="DNAA REGULATORY INACTIVATOR HDA"/>
    <property type="match status" value="1"/>
</dbReference>
<reference evidence="3" key="1">
    <citation type="submission" date="2016-10" db="EMBL/GenBank/DDBJ databases">
        <title>Sequence of Gallionella enrichment culture.</title>
        <authorList>
            <person name="Poehlein A."/>
            <person name="Muehling M."/>
            <person name="Daniel R."/>
        </authorList>
    </citation>
    <scope>NUCLEOTIDE SEQUENCE</scope>
</reference>
<evidence type="ECO:0000313" key="3">
    <source>
        <dbReference type="EMBL" id="OIQ81400.1"/>
    </source>
</evidence>
<dbReference type="GO" id="GO:0032297">
    <property type="term" value="P:negative regulation of DNA-templated DNA replication initiation"/>
    <property type="evidence" value="ECO:0007669"/>
    <property type="project" value="InterPro"/>
</dbReference>
<dbReference type="Gene3D" id="1.10.8.60">
    <property type="match status" value="1"/>
</dbReference>
<dbReference type="NCBIfam" id="TIGR03420">
    <property type="entry name" value="DnaA_homol_Hda"/>
    <property type="match status" value="1"/>
</dbReference>
<dbReference type="InterPro" id="IPR027417">
    <property type="entry name" value="P-loop_NTPase"/>
</dbReference>
<dbReference type="EMBL" id="MLJW01000929">
    <property type="protein sequence ID" value="OIQ81400.1"/>
    <property type="molecule type" value="Genomic_DNA"/>
</dbReference>
<protein>
    <submittedName>
        <fullName evidence="3">DnaA regulatory inactivator Hda</fullName>
    </submittedName>
</protein>
<dbReference type="InterPro" id="IPR017788">
    <property type="entry name" value="Hda"/>
</dbReference>
<dbReference type="SUPFAM" id="SSF52540">
    <property type="entry name" value="P-loop containing nucleoside triphosphate hydrolases"/>
    <property type="match status" value="1"/>
</dbReference>
<evidence type="ECO:0000259" key="1">
    <source>
        <dbReference type="Pfam" id="PF00308"/>
    </source>
</evidence>
<dbReference type="GO" id="GO:0005886">
    <property type="term" value="C:plasma membrane"/>
    <property type="evidence" value="ECO:0007669"/>
    <property type="project" value="TreeGrafter"/>
</dbReference>
<evidence type="ECO:0000259" key="2">
    <source>
        <dbReference type="Pfam" id="PF22688"/>
    </source>
</evidence>
<sequence length="235" mass="25560">MSGHADSQLLLDLQWDDSPRLDGFEPGANGIALQALRQLLDDGGALYLWGPPGSGRSHLLRAACAALQQRGVGALYLSPDAPPSHWPAIDAPGLALLAIDDVHDCVPWQQELLFGLYNALRQRGGGFLAAGDRAPAQLPLRDDLRTRLAWGLALALQPLDDAAKARVLQRIAAARGLELRDELSRYILTHHARDMRSLAELIDRLDAYALRHSRAASIPLLKEMLADADRSAPTR</sequence>
<dbReference type="InterPro" id="IPR055199">
    <property type="entry name" value="Hda_lid"/>
</dbReference>
<dbReference type="InterPro" id="IPR013317">
    <property type="entry name" value="DnaA_dom"/>
</dbReference>
<name>A0A1J5QD97_9ZZZZ</name>
<gene>
    <name evidence="3" type="primary">hda_8</name>
    <name evidence="3" type="ORF">GALL_368340</name>
</gene>
<dbReference type="Pfam" id="PF00308">
    <property type="entry name" value="Bac_DnaA"/>
    <property type="match status" value="1"/>
</dbReference>
<dbReference type="Gene3D" id="3.40.50.300">
    <property type="entry name" value="P-loop containing nucleotide triphosphate hydrolases"/>
    <property type="match status" value="1"/>
</dbReference>
<feature type="domain" description="Hda lid" evidence="2">
    <location>
        <begin position="161"/>
        <end position="225"/>
    </location>
</feature>
<dbReference type="AlphaFoldDB" id="A0A1J5QD97"/>
<organism evidence="3">
    <name type="scientific">mine drainage metagenome</name>
    <dbReference type="NCBI Taxonomy" id="410659"/>
    <lineage>
        <taxon>unclassified sequences</taxon>
        <taxon>metagenomes</taxon>
        <taxon>ecological metagenomes</taxon>
    </lineage>
</organism>
<accession>A0A1J5QD97</accession>
<proteinExistence type="predicted"/>
<dbReference type="Pfam" id="PF22688">
    <property type="entry name" value="Hda_lid"/>
    <property type="match status" value="1"/>
</dbReference>
<dbReference type="PANTHER" id="PTHR30050">
    <property type="entry name" value="CHROMOSOMAL REPLICATION INITIATOR PROTEIN DNAA"/>
    <property type="match status" value="1"/>
</dbReference>
<feature type="domain" description="Chromosomal replication initiator protein DnaA ATPAse" evidence="1">
    <location>
        <begin position="96"/>
        <end position="154"/>
    </location>
</feature>